<dbReference type="InterPro" id="IPR012664">
    <property type="entry name" value="CHP02452"/>
</dbReference>
<dbReference type="Gene3D" id="3.40.220.10">
    <property type="entry name" value="Leucine Aminopeptidase, subunit E, domain 1"/>
    <property type="match status" value="1"/>
</dbReference>
<dbReference type="AlphaFoldDB" id="A0A7H9EJ85"/>
<evidence type="ECO:0000313" key="2">
    <source>
        <dbReference type="EMBL" id="QLL77387.1"/>
    </source>
</evidence>
<organism evidence="2 3">
    <name type="scientific">Ligilactobacillus saerimneri</name>
    <dbReference type="NCBI Taxonomy" id="228229"/>
    <lineage>
        <taxon>Bacteria</taxon>
        <taxon>Bacillati</taxon>
        <taxon>Bacillota</taxon>
        <taxon>Bacilli</taxon>
        <taxon>Lactobacillales</taxon>
        <taxon>Lactobacillaceae</taxon>
        <taxon>Ligilactobacillus</taxon>
    </lineage>
</organism>
<protein>
    <submittedName>
        <fullName evidence="2">TIGR02452 family protein</fullName>
    </submittedName>
</protein>
<proteinExistence type="predicted"/>
<dbReference type="NCBIfam" id="TIGR02452">
    <property type="entry name" value="TIGR02452 family protein"/>
    <property type="match status" value="1"/>
</dbReference>
<dbReference type="EMBL" id="CP047418">
    <property type="protein sequence ID" value="QLL77387.1"/>
    <property type="molecule type" value="Genomic_DNA"/>
</dbReference>
<dbReference type="RefSeq" id="WP_180849262.1">
    <property type="nucleotide sequence ID" value="NZ_CP047418.1"/>
</dbReference>
<feature type="domain" description="Microbial-type PARG catalytic" evidence="1">
    <location>
        <begin position="58"/>
        <end position="137"/>
    </location>
</feature>
<dbReference type="InterPro" id="IPR043472">
    <property type="entry name" value="Macro_dom-like"/>
</dbReference>
<dbReference type="InterPro" id="IPR019261">
    <property type="entry name" value="PARG_cat_microbial"/>
</dbReference>
<evidence type="ECO:0000313" key="3">
    <source>
        <dbReference type="Proteomes" id="UP000510886"/>
    </source>
</evidence>
<dbReference type="KEGG" id="lsw:GTO87_01340"/>
<evidence type="ECO:0000259" key="1">
    <source>
        <dbReference type="Pfam" id="PF10021"/>
    </source>
</evidence>
<dbReference type="PANTHER" id="PTHR35596:SF1">
    <property type="entry name" value="MICROBIAL-TYPE PARG CATALYTIC DOMAIN-CONTAINING PROTEIN"/>
    <property type="match status" value="1"/>
</dbReference>
<dbReference type="PIRSF" id="PIRSF014899">
    <property type="entry name" value="UCP014899"/>
    <property type="match status" value="1"/>
</dbReference>
<dbReference type="Pfam" id="PF10021">
    <property type="entry name" value="PARG_cat_microb"/>
    <property type="match status" value="1"/>
</dbReference>
<gene>
    <name evidence="2" type="ORF">GTO87_01340</name>
</gene>
<accession>A0A7H9EJ85</accession>
<sequence length="272" mass="31300">MDSKAKRLLAHHVINIYQVQMRQLEQSTMLVTATPGQTVGRGMLLPTIIVEQRAPLSRLKTISSDVKTGIMNFANPLVPGGDFQSGIDASEAALCRNTFLYPELKQMWRKYYYYNIQHLNDYYFVDRLLYSQKIKVLGDDESLKFLDHFRYIDVVSVAAPNVRAMFCNGIKPDKQLLYQHIYRRILWTLRLFKNHQVRVVILGDFGCQRSGNDPALVAQAFSQALKRQEFRGAFTTVYFDINQNARAYHIFKETLPVTPPQQTIKSSTAVLQ</sequence>
<dbReference type="Proteomes" id="UP000510886">
    <property type="component" value="Chromosome"/>
</dbReference>
<name>A0A7H9EJ85_9LACO</name>
<reference evidence="2 3" key="1">
    <citation type="submission" date="2020-01" db="EMBL/GenBank/DDBJ databases">
        <title>Complete and circular genome sequences of six lactobacillus isolates from horses.</title>
        <authorList>
            <person name="Hassan H.M."/>
        </authorList>
    </citation>
    <scope>NUCLEOTIDE SEQUENCE [LARGE SCALE GENOMIC DNA]</scope>
    <source>
        <strain evidence="2 3">1A</strain>
    </source>
</reference>
<dbReference type="PANTHER" id="PTHR35596">
    <property type="entry name" value="DUF2263 DOMAIN-CONTAINING PROTEIN"/>
    <property type="match status" value="1"/>
</dbReference>